<organism evidence="8 9">
    <name type="scientific">Anaeromicropila populeti</name>
    <dbReference type="NCBI Taxonomy" id="37658"/>
    <lineage>
        <taxon>Bacteria</taxon>
        <taxon>Bacillati</taxon>
        <taxon>Bacillota</taxon>
        <taxon>Clostridia</taxon>
        <taxon>Lachnospirales</taxon>
        <taxon>Lachnospiraceae</taxon>
        <taxon>Anaeromicropila</taxon>
    </lineage>
</organism>
<dbReference type="PANTHER" id="PTHR43775">
    <property type="entry name" value="FATTY ACID SYNTHASE"/>
    <property type="match status" value="1"/>
</dbReference>
<feature type="active site" description="Proton donor; for dehydratase activity" evidence="4">
    <location>
        <position position="838"/>
    </location>
</feature>
<dbReference type="GO" id="GO:0071770">
    <property type="term" value="P:DIM/DIP cell wall layer assembly"/>
    <property type="evidence" value="ECO:0007669"/>
    <property type="project" value="TreeGrafter"/>
</dbReference>
<dbReference type="InterPro" id="IPR009081">
    <property type="entry name" value="PP-bd_ACP"/>
</dbReference>
<dbReference type="Gene3D" id="3.40.50.720">
    <property type="entry name" value="NAD(P)-binding Rossmann-like Domain"/>
    <property type="match status" value="1"/>
</dbReference>
<reference evidence="8 9" key="1">
    <citation type="submission" date="2016-10" db="EMBL/GenBank/DDBJ databases">
        <authorList>
            <person name="de Groot N.N."/>
        </authorList>
    </citation>
    <scope>NUCLEOTIDE SEQUENCE [LARGE SCALE GENOMIC DNA]</scope>
    <source>
        <strain evidence="8 9">743A</strain>
    </source>
</reference>
<dbReference type="Pfam" id="PF00550">
    <property type="entry name" value="PP-binding"/>
    <property type="match status" value="1"/>
</dbReference>
<dbReference type="Proteomes" id="UP000199659">
    <property type="component" value="Unassembled WGS sequence"/>
</dbReference>
<dbReference type="PANTHER" id="PTHR43775:SF37">
    <property type="entry name" value="SI:DKEY-61P9.11"/>
    <property type="match status" value="1"/>
</dbReference>
<protein>
    <submittedName>
        <fullName evidence="8">Phosphopantetheine attachment site</fullName>
    </submittedName>
</protein>
<feature type="domain" description="Carrier" evidence="5">
    <location>
        <begin position="1456"/>
        <end position="1531"/>
    </location>
</feature>
<evidence type="ECO:0000256" key="1">
    <source>
        <dbReference type="ARBA" id="ARBA00022450"/>
    </source>
</evidence>
<evidence type="ECO:0000313" key="9">
    <source>
        <dbReference type="Proteomes" id="UP000199659"/>
    </source>
</evidence>
<dbReference type="InterPro" id="IPR057326">
    <property type="entry name" value="KR_dom"/>
</dbReference>
<dbReference type="InterPro" id="IPR014030">
    <property type="entry name" value="Ketoacyl_synth_N"/>
</dbReference>
<dbReference type="InterPro" id="IPR050091">
    <property type="entry name" value="PKS_NRPS_Biosynth_Enz"/>
</dbReference>
<dbReference type="InterPro" id="IPR049551">
    <property type="entry name" value="PKS_DH_C"/>
</dbReference>
<keyword evidence="2" id="KW-0597">Phosphoprotein</keyword>
<dbReference type="Pfam" id="PF08659">
    <property type="entry name" value="KR"/>
    <property type="match status" value="1"/>
</dbReference>
<dbReference type="GO" id="GO:0004315">
    <property type="term" value="F:3-oxoacyl-[acyl-carrier-protein] synthase activity"/>
    <property type="evidence" value="ECO:0007669"/>
    <property type="project" value="InterPro"/>
</dbReference>
<dbReference type="InterPro" id="IPR036736">
    <property type="entry name" value="ACP-like_sf"/>
</dbReference>
<sequence length="1572" mass="177246">MKKKNIKLDTLGLEEKEQCLPELSQRTDIAVIGISAKMKDLEGMMPLWEGGMDGQSVLAGTFPKERFKDIKEYLQRKGISNPRPEMFVKETYLDEISLFDAKFFNVLPNDAVMMEPAQRIMLEHAWNALQDAGYSEKAVEGSHTGVFIGYSVPEYSYQRMLEEMNRELYDKNLAGTVNSVIASRISYYLDLKGPSVMIDTACSSSLVAVHMACQSLLDGECKMALAGGIKYYLIPEQNREENGLVSVVSLDGFTRTFDQSADGTNGGEGVAAVVLKPLQKALSDGDNIYAVIKAAAVNQDGASVGITAPNSKAQKEVICKAWEKARINPETITYIEAHGTATKLGDPIEITGINTAFAEYTKKKNFCAVSSLKSGIGHLDCAAGIFGLVRAVFAMKNRQLPGSLHFRVPNRNIPFIDGAVYVNDGLRSWDADYPRRAGVSSFGISGTNSHVVLEEAPMTNSLQRVKRPYMLTLSIKDKKSEKRLLKDYVNYFEGTENTLENICYTSNISRSEYGYRYAFVLQDKSELSELVRSIQEGEISHPNVKYMDCHDRIHTQEARAYTETAEGIVGRLEDETNPEVLYELLKELADAYVNGADIEWDRLKEDNQVKKVVLPPYPYWKEKFWPEPADQKTTEEAGTDIDRLLGKVLADSLELVIFENSMSTKTHAELEEHIIGSTHVLAGTVYVEMIQRAVEHITGNAQMEIINLVFQMPMTCEPDKKRQVHIVVVSEGEQYKVSIQSTYEGEGKWTKHVTAAVQELKEAVPEQINVNEIESRIQAEQKEDREGSSTETLVKVGPRWNPDKVIIASDSEVFARIRVPNAFLEERKLYHIYPPMLDASVNAGSILNKTKLFLPYYFGKIRIYQRMPDQCCSYLKKHGPEPEHSEITSFDGKIFDPEGNVIAEFEHYSMKKTHEKEREQFMRRVDSRYHATYWKKNEAAGDRGKIECCVVIRKENQWEDSVLQALKKQCGQNMTEIILTDTVLTDTVQAGENGKVYVINESEQEYESCINEMYDAGQAGTIIFLAGRDTGEVKRVEELKQNYQLRVKSLYYLMRVLSKNKKFSGIQLMLLTQNAVSTSEDDRIVSAENALILGMGKALMLENDRIKVKCIDADSETYGESILQEMETISKQKITAYRRNQRYIQCVGTVKTNEDKKHISVQEEGIYLITGGLGGAGLVLAERLASENKKVKLALVNRSPFPQRQEWKKITAASEKNAVAEKIKRIEKIEESGAEIEIICADVTDYAAMKQVLEQLRSKYGSLKGIIHAAGLPGGGLIMRREWEDFQNVLGPKVEGTWILDDLTKEDELDFFVLFSSYSSLFCETGQTDYITANSYLDAFAYRENCHSRKIMTMNWTGWGEAGMAADNNVKQEDSTVFFMSNQEAANAFRDALETGFCQILIGEYNYPVMAQEDKQQRFLQYLKFDREIENNLQPFRKSGVKNQIQEVLVSGKTTGKLSDTEQKVANIWGKILGFKEIEYKAKFLEIGGDSLSATYLQKEIEKEFPGIMDITDVFVYSSVCDMAQFIESRLELSKAKKTDAEKPVQFDEDLVALLQMVGSGQMKVEDANKLL</sequence>
<evidence type="ECO:0000256" key="4">
    <source>
        <dbReference type="PROSITE-ProRule" id="PRU01363"/>
    </source>
</evidence>
<accession>A0A1I6ITB3</accession>
<evidence type="ECO:0000259" key="7">
    <source>
        <dbReference type="PROSITE" id="PS52019"/>
    </source>
</evidence>
<evidence type="ECO:0000259" key="6">
    <source>
        <dbReference type="PROSITE" id="PS52004"/>
    </source>
</evidence>
<dbReference type="InterPro" id="IPR020807">
    <property type="entry name" value="PKS_DH"/>
</dbReference>
<dbReference type="STRING" id="37658.SAMN05661086_01162"/>
<dbReference type="CDD" id="cd00833">
    <property type="entry name" value="PKS"/>
    <property type="match status" value="1"/>
</dbReference>
<dbReference type="OrthoDB" id="1983847at2"/>
<dbReference type="SMART" id="SM00825">
    <property type="entry name" value="PKS_KS"/>
    <property type="match status" value="1"/>
</dbReference>
<feature type="active site" description="Proton acceptor; for dehydratase activity" evidence="4">
    <location>
        <position position="673"/>
    </location>
</feature>
<dbReference type="PROSITE" id="PS50075">
    <property type="entry name" value="CARRIER"/>
    <property type="match status" value="1"/>
</dbReference>
<evidence type="ECO:0000259" key="5">
    <source>
        <dbReference type="PROSITE" id="PS50075"/>
    </source>
</evidence>
<dbReference type="Gene3D" id="3.10.129.110">
    <property type="entry name" value="Polyketide synthase dehydratase"/>
    <property type="match status" value="1"/>
</dbReference>
<dbReference type="InterPro" id="IPR020841">
    <property type="entry name" value="PKS_Beta-ketoAc_synthase_dom"/>
</dbReference>
<dbReference type="SMART" id="SM00822">
    <property type="entry name" value="PKS_KR"/>
    <property type="match status" value="1"/>
</dbReference>
<dbReference type="InterPro" id="IPR018201">
    <property type="entry name" value="Ketoacyl_synth_AS"/>
</dbReference>
<dbReference type="SUPFAM" id="SSF51735">
    <property type="entry name" value="NAD(P)-binding Rossmann-fold domains"/>
    <property type="match status" value="2"/>
</dbReference>
<evidence type="ECO:0000313" key="8">
    <source>
        <dbReference type="EMBL" id="SFR69975.1"/>
    </source>
</evidence>
<dbReference type="Gene3D" id="1.10.1200.10">
    <property type="entry name" value="ACP-like"/>
    <property type="match status" value="1"/>
</dbReference>
<feature type="region of interest" description="N-terminal hotdog fold" evidence="4">
    <location>
        <begin position="642"/>
        <end position="764"/>
    </location>
</feature>
<dbReference type="Gene3D" id="3.40.47.10">
    <property type="match status" value="1"/>
</dbReference>
<evidence type="ECO:0000256" key="2">
    <source>
        <dbReference type="ARBA" id="ARBA00022553"/>
    </source>
</evidence>
<name>A0A1I6ITB3_9FIRM</name>
<dbReference type="PROSITE" id="PS00606">
    <property type="entry name" value="KS3_1"/>
    <property type="match status" value="1"/>
</dbReference>
<gene>
    <name evidence="8" type="ORF">SAMN05661086_01162</name>
</gene>
<dbReference type="Pfam" id="PF02801">
    <property type="entry name" value="Ketoacyl-synt_C"/>
    <property type="match status" value="1"/>
</dbReference>
<dbReference type="SUPFAM" id="SSF47336">
    <property type="entry name" value="ACP-like"/>
    <property type="match status" value="1"/>
</dbReference>
<keyword evidence="9" id="KW-1185">Reference proteome</keyword>
<feature type="domain" description="Ketosynthase family 3 (KS3)" evidence="6">
    <location>
        <begin position="26"/>
        <end position="455"/>
    </location>
</feature>
<dbReference type="InterPro" id="IPR013968">
    <property type="entry name" value="PKS_KR"/>
</dbReference>
<dbReference type="GO" id="GO:0004312">
    <property type="term" value="F:fatty acid synthase activity"/>
    <property type="evidence" value="ECO:0007669"/>
    <property type="project" value="TreeGrafter"/>
</dbReference>
<feature type="region of interest" description="C-terminal hotdog fold" evidence="4">
    <location>
        <begin position="778"/>
        <end position="919"/>
    </location>
</feature>
<feature type="domain" description="PKS/mFAS DH" evidence="7">
    <location>
        <begin position="642"/>
        <end position="919"/>
    </location>
</feature>
<dbReference type="Pfam" id="PF00109">
    <property type="entry name" value="ketoacyl-synt"/>
    <property type="match status" value="1"/>
</dbReference>
<dbReference type="GO" id="GO:0005886">
    <property type="term" value="C:plasma membrane"/>
    <property type="evidence" value="ECO:0007669"/>
    <property type="project" value="TreeGrafter"/>
</dbReference>
<dbReference type="InterPro" id="IPR042104">
    <property type="entry name" value="PKS_dehydratase_sf"/>
</dbReference>
<proteinExistence type="predicted"/>
<dbReference type="RefSeq" id="WP_092559746.1">
    <property type="nucleotide sequence ID" value="NZ_FOYZ01000003.1"/>
</dbReference>
<keyword evidence="1" id="KW-0596">Phosphopantetheine</keyword>
<dbReference type="SMART" id="SM00826">
    <property type="entry name" value="PKS_DH"/>
    <property type="match status" value="1"/>
</dbReference>
<dbReference type="InterPro" id="IPR049900">
    <property type="entry name" value="PKS_mFAS_DH"/>
</dbReference>
<dbReference type="GO" id="GO:0006633">
    <property type="term" value="P:fatty acid biosynthetic process"/>
    <property type="evidence" value="ECO:0007669"/>
    <property type="project" value="InterPro"/>
</dbReference>
<dbReference type="PROSITE" id="PS52004">
    <property type="entry name" value="KS3_2"/>
    <property type="match status" value="1"/>
</dbReference>
<dbReference type="InterPro" id="IPR049552">
    <property type="entry name" value="PKS_DH_N"/>
</dbReference>
<dbReference type="Pfam" id="PF14765">
    <property type="entry name" value="PS-DH"/>
    <property type="match status" value="1"/>
</dbReference>
<dbReference type="EMBL" id="FOYZ01000003">
    <property type="protein sequence ID" value="SFR69975.1"/>
    <property type="molecule type" value="Genomic_DNA"/>
</dbReference>
<dbReference type="Pfam" id="PF21089">
    <property type="entry name" value="PKS_DH_N"/>
    <property type="match status" value="1"/>
</dbReference>
<dbReference type="CDD" id="cd08953">
    <property type="entry name" value="KR_2_SDR_x"/>
    <property type="match status" value="1"/>
</dbReference>
<dbReference type="InterPro" id="IPR032821">
    <property type="entry name" value="PKS_assoc"/>
</dbReference>
<keyword evidence="3" id="KW-0808">Transferase</keyword>
<dbReference type="SUPFAM" id="SSF53901">
    <property type="entry name" value="Thiolase-like"/>
    <property type="match status" value="1"/>
</dbReference>
<dbReference type="InterPro" id="IPR016039">
    <property type="entry name" value="Thiolase-like"/>
</dbReference>
<dbReference type="InterPro" id="IPR036291">
    <property type="entry name" value="NAD(P)-bd_dom_sf"/>
</dbReference>
<dbReference type="GO" id="GO:0005737">
    <property type="term" value="C:cytoplasm"/>
    <property type="evidence" value="ECO:0007669"/>
    <property type="project" value="TreeGrafter"/>
</dbReference>
<evidence type="ECO:0000256" key="3">
    <source>
        <dbReference type="ARBA" id="ARBA00022679"/>
    </source>
</evidence>
<dbReference type="Pfam" id="PF16197">
    <property type="entry name" value="KAsynt_C_assoc"/>
    <property type="match status" value="1"/>
</dbReference>
<dbReference type="InterPro" id="IPR014031">
    <property type="entry name" value="Ketoacyl_synth_C"/>
</dbReference>
<dbReference type="PROSITE" id="PS52019">
    <property type="entry name" value="PKS_MFAS_DH"/>
    <property type="match status" value="1"/>
</dbReference>
<dbReference type="Gene3D" id="1.10.1240.100">
    <property type="match status" value="1"/>
</dbReference>